<organism evidence="1 2">
    <name type="scientific">Faecalibacter macacae</name>
    <dbReference type="NCBI Taxonomy" id="1859289"/>
    <lineage>
        <taxon>Bacteria</taxon>
        <taxon>Pseudomonadati</taxon>
        <taxon>Bacteroidota</taxon>
        <taxon>Flavobacteriia</taxon>
        <taxon>Flavobacteriales</taxon>
        <taxon>Weeksellaceae</taxon>
        <taxon>Faecalibacter</taxon>
    </lineage>
</organism>
<dbReference type="Gene3D" id="3.40.800.10">
    <property type="entry name" value="Ureohydrolase domain"/>
    <property type="match status" value="1"/>
</dbReference>
<accession>A0A3L9MG84</accession>
<dbReference type="GO" id="GO:0046872">
    <property type="term" value="F:metal ion binding"/>
    <property type="evidence" value="ECO:0007669"/>
    <property type="project" value="InterPro"/>
</dbReference>
<dbReference type="Pfam" id="PF00491">
    <property type="entry name" value="Arginase"/>
    <property type="match status" value="1"/>
</dbReference>
<reference evidence="1 2" key="1">
    <citation type="submission" date="2018-10" db="EMBL/GenBank/DDBJ databases">
        <authorList>
            <person name="Chen X."/>
        </authorList>
    </citation>
    <scope>NUCLEOTIDE SEQUENCE [LARGE SCALE GENOMIC DNA]</scope>
    <source>
        <strain evidence="1 2">YIM 102668</strain>
    </source>
</reference>
<name>A0A3L9MG84_9FLAO</name>
<gene>
    <name evidence="1" type="ORF">EAH69_03300</name>
</gene>
<dbReference type="RefSeq" id="WP_121933772.1">
    <property type="nucleotide sequence ID" value="NZ_RDOJ01000003.1"/>
</dbReference>
<evidence type="ECO:0008006" key="3">
    <source>
        <dbReference type="Google" id="ProtNLM"/>
    </source>
</evidence>
<dbReference type="Proteomes" id="UP000275348">
    <property type="component" value="Unassembled WGS sequence"/>
</dbReference>
<keyword evidence="2" id="KW-1185">Reference proteome</keyword>
<proteinExistence type="predicted"/>
<dbReference type="AlphaFoldDB" id="A0A3L9MG84"/>
<comment type="caution">
    <text evidence="1">The sequence shown here is derived from an EMBL/GenBank/DDBJ whole genome shotgun (WGS) entry which is preliminary data.</text>
</comment>
<evidence type="ECO:0000313" key="1">
    <source>
        <dbReference type="EMBL" id="RLZ11963.1"/>
    </source>
</evidence>
<evidence type="ECO:0000313" key="2">
    <source>
        <dbReference type="Proteomes" id="UP000275348"/>
    </source>
</evidence>
<dbReference type="InterPro" id="IPR006035">
    <property type="entry name" value="Ureohydrolase"/>
</dbReference>
<dbReference type="SUPFAM" id="SSF52768">
    <property type="entry name" value="Arginase/deacetylase"/>
    <property type="match status" value="1"/>
</dbReference>
<dbReference type="GO" id="GO:0016813">
    <property type="term" value="F:hydrolase activity, acting on carbon-nitrogen (but not peptide) bonds, in linear amidines"/>
    <property type="evidence" value="ECO:0007669"/>
    <property type="project" value="UniProtKB-ARBA"/>
</dbReference>
<dbReference type="EMBL" id="RDOJ01000003">
    <property type="protein sequence ID" value="RLZ11963.1"/>
    <property type="molecule type" value="Genomic_DNA"/>
</dbReference>
<protein>
    <recommendedName>
        <fullName evidence="3">Arginase</fullName>
    </recommendedName>
</protein>
<dbReference type="InterPro" id="IPR023696">
    <property type="entry name" value="Ureohydrolase_dom_sf"/>
</dbReference>
<dbReference type="OrthoDB" id="931936at2"/>
<sequence>MFTDYLKPVSKELQDFAKSCNSFCLGATLNFEKEVLSDVSKNVDKIAIIGIQETRSKNTDELEDLDFDLVRRALYELKKGNWVLPIYDFGDLIPDQNKTTTGEILTKVLTYLLKERYFVVILGGSPSMAFYQYRAYDEVEKNINFISVDEKLRLGNEILQANNDNYLTKIIASEPLNLLDFTNLGYQTYFVAQEELDLIGQLNFEAVRLGEINKDIKEIEHNVREANAGVIDLSSIEANYFSSTQNLSPNGFNSREICGVAKYIGSSNVLSSVYISNYYEMYKISDHLLFSQIIWYLLDGRNHRTEIKSFDDTQYFEKFFVPSDIQEFVFYHNLYTDQWWIEIKEKEEDKKIQIIPCSNKDYKMALEGEIPNKWWKHFKKFY</sequence>